<dbReference type="EMBL" id="JAVRHY010000008">
    <property type="protein sequence ID" value="MDT0618797.1"/>
    <property type="molecule type" value="Genomic_DNA"/>
</dbReference>
<dbReference type="InterPro" id="IPR008984">
    <property type="entry name" value="SMAD_FHA_dom_sf"/>
</dbReference>
<evidence type="ECO:0000313" key="2">
    <source>
        <dbReference type="EMBL" id="MDT0618797.1"/>
    </source>
</evidence>
<dbReference type="Proteomes" id="UP001259982">
    <property type="component" value="Unassembled WGS sequence"/>
</dbReference>
<dbReference type="InterPro" id="IPR050923">
    <property type="entry name" value="Cell_Proc_Reg/RNA_Proc"/>
</dbReference>
<keyword evidence="3" id="KW-1185">Reference proteome</keyword>
<dbReference type="Gene3D" id="2.60.200.20">
    <property type="match status" value="2"/>
</dbReference>
<feature type="domain" description="FHA" evidence="1">
    <location>
        <begin position="194"/>
        <end position="244"/>
    </location>
</feature>
<dbReference type="SUPFAM" id="SSF49879">
    <property type="entry name" value="SMAD/FHA domain"/>
    <property type="match status" value="2"/>
</dbReference>
<gene>
    <name evidence="2" type="ORF">RM531_09960</name>
</gene>
<dbReference type="SMART" id="SM00240">
    <property type="entry name" value="FHA"/>
    <property type="match status" value="2"/>
</dbReference>
<comment type="caution">
    <text evidence="2">The sequence shown here is derived from an EMBL/GenBank/DDBJ whole genome shotgun (WGS) entry which is preliminary data.</text>
</comment>
<dbReference type="PANTHER" id="PTHR23308">
    <property type="entry name" value="NUCLEAR INHIBITOR OF PROTEIN PHOSPHATASE-1"/>
    <property type="match status" value="1"/>
</dbReference>
<proteinExistence type="predicted"/>
<dbReference type="Pfam" id="PF00498">
    <property type="entry name" value="FHA"/>
    <property type="match status" value="2"/>
</dbReference>
<organism evidence="2 3">
    <name type="scientific">Spectribacter acetivorans</name>
    <dbReference type="NCBI Taxonomy" id="3075603"/>
    <lineage>
        <taxon>Bacteria</taxon>
        <taxon>Pseudomonadati</taxon>
        <taxon>Pseudomonadota</taxon>
        <taxon>Gammaproteobacteria</taxon>
        <taxon>Salinisphaerales</taxon>
        <taxon>Salinisphaeraceae</taxon>
        <taxon>Spectribacter</taxon>
    </lineage>
</organism>
<accession>A0ABU3BAE3</accession>
<dbReference type="PROSITE" id="PS50006">
    <property type="entry name" value="FHA_DOMAIN"/>
    <property type="match status" value="2"/>
</dbReference>
<evidence type="ECO:0000313" key="3">
    <source>
        <dbReference type="Proteomes" id="UP001259982"/>
    </source>
</evidence>
<name>A0ABU3BAE3_9GAMM</name>
<sequence length="292" mass="30329">MSGFHLFDTTNSIDHELSAGKTVLGRSADADIRLMSSSVSRKHAMVEVTDDTLTFSDLGSSNGSFVNDQPVKTTVHLHPGDTLLLGDFRFEVTHDGASGGAETPADDDATQLAAPGAGGDAEIPSVWSEGVGLENASGTQFFAEADTSEAVDSYRAGLLDLPPLGSLPRLVALTGDRAGTVIELKARDDSGAVWKLGRDADSVDLVIPDASVSGQHAQILNEGARWKVVNWMSTNGTFVNGHKGLSTYLSHGDVIRIGSAELAFELPSGGGASAGGSSGGVMSFLRRLFGRG</sequence>
<protein>
    <submittedName>
        <fullName evidence="2">FHA domain-containing protein</fullName>
    </submittedName>
</protein>
<feature type="domain" description="FHA" evidence="1">
    <location>
        <begin position="22"/>
        <end position="71"/>
    </location>
</feature>
<dbReference type="InterPro" id="IPR000253">
    <property type="entry name" value="FHA_dom"/>
</dbReference>
<evidence type="ECO:0000259" key="1">
    <source>
        <dbReference type="PROSITE" id="PS50006"/>
    </source>
</evidence>
<dbReference type="RefSeq" id="WP_311659002.1">
    <property type="nucleotide sequence ID" value="NZ_JAVRHY010000008.1"/>
</dbReference>
<dbReference type="CDD" id="cd00060">
    <property type="entry name" value="FHA"/>
    <property type="match status" value="2"/>
</dbReference>
<reference evidence="2 3" key="1">
    <citation type="submission" date="2023-09" db="EMBL/GenBank/DDBJ databases">
        <authorList>
            <person name="Rey-Velasco X."/>
        </authorList>
    </citation>
    <scope>NUCLEOTIDE SEQUENCE [LARGE SCALE GENOMIC DNA]</scope>
    <source>
        <strain evidence="2 3">P385</strain>
    </source>
</reference>